<sequence length="41" mass="4862">MTPLVEYVYKQWHFDRIITLGDSAHKWAAKGAMLPLRAWPY</sequence>
<reference evidence="1" key="2">
    <citation type="submission" date="2025-08" db="UniProtKB">
        <authorList>
            <consortium name="EnsemblFungi"/>
        </authorList>
    </citation>
    <scope>IDENTIFICATION</scope>
    <source>
        <strain evidence="1">4287 / CBS 123668 / FGSC 9935 / NRRL 34936</strain>
    </source>
</reference>
<name>A0A0D2Y0F3_FUSOF</name>
<dbReference type="EnsemblFungi" id="FOXG_09741T0">
    <property type="protein sequence ID" value="FOXG_09741P0"/>
    <property type="gene ID" value="FOXG_09741"/>
</dbReference>
<dbReference type="Proteomes" id="UP000002489">
    <property type="component" value="Unassembled WGS sequence"/>
</dbReference>
<evidence type="ECO:0008006" key="3">
    <source>
        <dbReference type="Google" id="ProtNLM"/>
    </source>
</evidence>
<dbReference type="AlphaFoldDB" id="A0A0D2Y0F3"/>
<evidence type="ECO:0000313" key="2">
    <source>
        <dbReference type="Proteomes" id="UP000002489"/>
    </source>
</evidence>
<organism evidence="1 2">
    <name type="scientific">Fusarium oxysporum (strain Fo5176)</name>
    <name type="common">Fusarium vascular wilt</name>
    <dbReference type="NCBI Taxonomy" id="660025"/>
    <lineage>
        <taxon>Eukaryota</taxon>
        <taxon>Fungi</taxon>
        <taxon>Dikarya</taxon>
        <taxon>Ascomycota</taxon>
        <taxon>Pezizomycotina</taxon>
        <taxon>Sordariomycetes</taxon>
        <taxon>Hypocreomycetidae</taxon>
        <taxon>Hypocreales</taxon>
        <taxon>Nectriaceae</taxon>
        <taxon>Fusarium</taxon>
        <taxon>Fusarium oxysporum species complex</taxon>
    </lineage>
</organism>
<accession>A0A0D2Y0F3</accession>
<evidence type="ECO:0000313" key="1">
    <source>
        <dbReference type="EnsemblFungi" id="FOXG_09741P0"/>
    </source>
</evidence>
<protein>
    <recommendedName>
        <fullName evidence="3">FAD-binding domain-containing protein</fullName>
    </recommendedName>
</protein>
<reference evidence="2" key="1">
    <citation type="journal article" date="2012" name="Mol. Plant Microbe Interact.">
        <title>A highly conserved effector in Fusarium oxysporum is required for full virulence on Arabidopsis.</title>
        <authorList>
            <person name="Thatcher L.F."/>
            <person name="Gardiner D.M."/>
            <person name="Kazan K."/>
            <person name="Manners J."/>
        </authorList>
    </citation>
    <scope>NUCLEOTIDE SEQUENCE [LARGE SCALE GENOMIC DNA]</scope>
    <source>
        <strain evidence="2">Fo5176</strain>
    </source>
</reference>
<proteinExistence type="predicted"/>